<accession>A0ABU6AIG8</accession>
<dbReference type="EC" id="1.2.1.-" evidence="4"/>
<dbReference type="Gene3D" id="3.40.309.10">
    <property type="entry name" value="Aldehyde Dehydrogenase, Chain A, domain 2"/>
    <property type="match status" value="1"/>
</dbReference>
<dbReference type="InterPro" id="IPR016163">
    <property type="entry name" value="Ald_DH_C"/>
</dbReference>
<proteinExistence type="inferred from homology"/>
<dbReference type="PANTHER" id="PTHR42804">
    <property type="entry name" value="ALDEHYDE DEHYDROGENASE"/>
    <property type="match status" value="1"/>
</dbReference>
<dbReference type="Pfam" id="PF00171">
    <property type="entry name" value="Aldedh"/>
    <property type="match status" value="1"/>
</dbReference>
<dbReference type="Proteomes" id="UP001327093">
    <property type="component" value="Unassembled WGS sequence"/>
</dbReference>
<comment type="similarity">
    <text evidence="1">Belongs to the aldehyde dehydrogenase family.</text>
</comment>
<gene>
    <name evidence="4" type="ORF">R4I43_28405</name>
</gene>
<evidence type="ECO:0000259" key="3">
    <source>
        <dbReference type="Pfam" id="PF00171"/>
    </source>
</evidence>
<dbReference type="GO" id="GO:0016491">
    <property type="term" value="F:oxidoreductase activity"/>
    <property type="evidence" value="ECO:0007669"/>
    <property type="project" value="UniProtKB-KW"/>
</dbReference>
<reference evidence="4 5" key="1">
    <citation type="submission" date="2023-10" db="EMBL/GenBank/DDBJ databases">
        <title>Saccharopolyspora sp. nov., isolated from mangrove soil.</title>
        <authorList>
            <person name="Lu Y."/>
            <person name="Liu W."/>
        </authorList>
    </citation>
    <scope>NUCLEOTIDE SEQUENCE [LARGE SCALE GENOMIC DNA]</scope>
    <source>
        <strain evidence="4 5">S2-29</strain>
    </source>
</reference>
<comment type="caution">
    <text evidence="4">The sequence shown here is derived from an EMBL/GenBank/DDBJ whole genome shotgun (WGS) entry which is preliminary data.</text>
</comment>
<evidence type="ECO:0000313" key="5">
    <source>
        <dbReference type="Proteomes" id="UP001327093"/>
    </source>
</evidence>
<protein>
    <submittedName>
        <fullName evidence="4">Aldehyde dehydrogenase family protein</fullName>
        <ecNumber evidence="4">1.2.1.-</ecNumber>
    </submittedName>
</protein>
<dbReference type="SUPFAM" id="SSF53720">
    <property type="entry name" value="ALDH-like"/>
    <property type="match status" value="1"/>
</dbReference>
<dbReference type="InterPro" id="IPR016162">
    <property type="entry name" value="Ald_DH_N"/>
</dbReference>
<name>A0ABU6AIG8_9PSEU</name>
<dbReference type="RefSeq" id="WP_324268771.1">
    <property type="nucleotide sequence ID" value="NZ_JAWLNX010000027.1"/>
</dbReference>
<dbReference type="InterPro" id="IPR016161">
    <property type="entry name" value="Ald_DH/histidinol_DH"/>
</dbReference>
<sequence length="505" mass="53778">MSSVPHRQMYIDGKWTGGEENHEPYRIIDPASGDLVATVDRGTVVDADRAVAAAKAAFNLGEWRRTPVTERAAVLRRVAERIAERMDELTLLQSREIGAPVRLAGAFHIGLPIAHLQYLADQAELYDFAKTGPEIGPVPASGLIRREPLGVCAAIVPWNIPLLLAIWKVAPALAAGNSVVLKPDEKAPLTLVELVREFEAAGLPAGVLNLVTGDGEDVGARLVAHPDVRKIGFTGSTTVGKDIMRSAADSVKRVTLELGGKGPNIVLDDADLDTAVDGALFACMAYSGQACEAGTRLLLPASLHDEFVARLIVRVRTLRLGEPTDPATDLGPLVSRAQQQRVLEFIEAGRAAGATVAVGGGVPTGAAFAAGHWVEPTIFTNVTNDMRIAREEIFGPVLSVLRYETVDEAVAIANDSDYGLSAGVWSRDESRAVEVAERLEAGMVYINDWHVISQFYPFGGSKQSGLGREVGPTALDHYTEAKFVSIDRSGGLEGKAYGLVLSPAS</sequence>
<dbReference type="Gene3D" id="3.40.605.10">
    <property type="entry name" value="Aldehyde Dehydrogenase, Chain A, domain 1"/>
    <property type="match status" value="1"/>
</dbReference>
<dbReference type="EMBL" id="JAWLNX010000027">
    <property type="protein sequence ID" value="MEB3371335.1"/>
    <property type="molecule type" value="Genomic_DNA"/>
</dbReference>
<keyword evidence="2 4" id="KW-0560">Oxidoreductase</keyword>
<feature type="domain" description="Aldehyde dehydrogenase" evidence="3">
    <location>
        <begin position="18"/>
        <end position="484"/>
    </location>
</feature>
<dbReference type="InterPro" id="IPR015590">
    <property type="entry name" value="Aldehyde_DH_dom"/>
</dbReference>
<keyword evidence="5" id="KW-1185">Reference proteome</keyword>
<evidence type="ECO:0000256" key="1">
    <source>
        <dbReference type="ARBA" id="ARBA00009986"/>
    </source>
</evidence>
<dbReference type="PANTHER" id="PTHR42804:SF1">
    <property type="entry name" value="ALDEHYDE DEHYDROGENASE-RELATED"/>
    <property type="match status" value="1"/>
</dbReference>
<evidence type="ECO:0000313" key="4">
    <source>
        <dbReference type="EMBL" id="MEB3371335.1"/>
    </source>
</evidence>
<organism evidence="4 5">
    <name type="scientific">Saccharopolyspora mangrovi</name>
    <dbReference type="NCBI Taxonomy" id="3082379"/>
    <lineage>
        <taxon>Bacteria</taxon>
        <taxon>Bacillati</taxon>
        <taxon>Actinomycetota</taxon>
        <taxon>Actinomycetes</taxon>
        <taxon>Pseudonocardiales</taxon>
        <taxon>Pseudonocardiaceae</taxon>
        <taxon>Saccharopolyspora</taxon>
    </lineage>
</organism>
<evidence type="ECO:0000256" key="2">
    <source>
        <dbReference type="ARBA" id="ARBA00023002"/>
    </source>
</evidence>